<organism evidence="2 3">
    <name type="scientific">Singulisphaera acidiphila (strain ATCC BAA-1392 / DSM 18658 / VKM B-2454 / MOB10)</name>
    <dbReference type="NCBI Taxonomy" id="886293"/>
    <lineage>
        <taxon>Bacteria</taxon>
        <taxon>Pseudomonadati</taxon>
        <taxon>Planctomycetota</taxon>
        <taxon>Planctomycetia</taxon>
        <taxon>Isosphaerales</taxon>
        <taxon>Isosphaeraceae</taxon>
        <taxon>Singulisphaera</taxon>
    </lineage>
</organism>
<dbReference type="AlphaFoldDB" id="L0DB42"/>
<name>L0DB42_SINAD</name>
<dbReference type="HOGENOM" id="CLU_317102_0_0_0"/>
<dbReference type="eggNOG" id="COG0457">
    <property type="taxonomic scope" value="Bacteria"/>
</dbReference>
<protein>
    <recommendedName>
        <fullName evidence="1">MoxR-vWA-beta-propeller ternary system domain-containing protein</fullName>
    </recommendedName>
</protein>
<accession>L0DB42</accession>
<dbReference type="STRING" id="886293.Sinac_2117"/>
<dbReference type="Proteomes" id="UP000010798">
    <property type="component" value="Chromosome"/>
</dbReference>
<evidence type="ECO:0000313" key="2">
    <source>
        <dbReference type="EMBL" id="AGA26452.1"/>
    </source>
</evidence>
<dbReference type="SUPFAM" id="SSF82171">
    <property type="entry name" value="DPP6 N-terminal domain-like"/>
    <property type="match status" value="1"/>
</dbReference>
<dbReference type="RefSeq" id="WP_015245619.1">
    <property type="nucleotide sequence ID" value="NC_019892.1"/>
</dbReference>
<dbReference type="KEGG" id="saci:Sinac_2117"/>
<keyword evidence="3" id="KW-1185">Reference proteome</keyword>
<proteinExistence type="predicted"/>
<dbReference type="InterPro" id="IPR045551">
    <property type="entry name" value="bpX3"/>
</dbReference>
<dbReference type="OrthoDB" id="282269at2"/>
<reference evidence="2 3" key="1">
    <citation type="submission" date="2012-02" db="EMBL/GenBank/DDBJ databases">
        <title>Complete sequence of chromosome of Singulisphaera acidiphila DSM 18658.</title>
        <authorList>
            <consortium name="US DOE Joint Genome Institute (JGI-PGF)"/>
            <person name="Lucas S."/>
            <person name="Copeland A."/>
            <person name="Lapidus A."/>
            <person name="Glavina del Rio T."/>
            <person name="Dalin E."/>
            <person name="Tice H."/>
            <person name="Bruce D."/>
            <person name="Goodwin L."/>
            <person name="Pitluck S."/>
            <person name="Peters L."/>
            <person name="Ovchinnikova G."/>
            <person name="Chertkov O."/>
            <person name="Kyrpides N."/>
            <person name="Mavromatis K."/>
            <person name="Ivanova N."/>
            <person name="Brettin T."/>
            <person name="Detter J.C."/>
            <person name="Han C."/>
            <person name="Larimer F."/>
            <person name="Land M."/>
            <person name="Hauser L."/>
            <person name="Markowitz V."/>
            <person name="Cheng J.-F."/>
            <person name="Hugenholtz P."/>
            <person name="Woyke T."/>
            <person name="Wu D."/>
            <person name="Tindall B."/>
            <person name="Pomrenke H."/>
            <person name="Brambilla E."/>
            <person name="Klenk H.-P."/>
            <person name="Eisen J.A."/>
        </authorList>
    </citation>
    <scope>NUCLEOTIDE SEQUENCE [LARGE SCALE GENOMIC DNA]</scope>
    <source>
        <strain evidence="3">ATCC BAA-1392 / DSM 18658 / VKM B-2454 / MOB10</strain>
    </source>
</reference>
<gene>
    <name evidence="2" type="ordered locus">Sinac_2117</name>
</gene>
<dbReference type="EMBL" id="CP003364">
    <property type="protein sequence ID" value="AGA26452.1"/>
    <property type="molecule type" value="Genomic_DNA"/>
</dbReference>
<evidence type="ECO:0000259" key="1">
    <source>
        <dbReference type="Pfam" id="PF19919"/>
    </source>
</evidence>
<sequence>MKVPLQLKRRGATDPAVALLFLGSEAIELFRLCARLELDPTGRIHPVDGGFLIKLDGPSTQPLPGVVRLRRPSINLYVPVDAELVPALLDDEAEGLVQGRALVFPPWGGVLSFDPRYPLDLSRWLTADAAPRLTWHPFPERIVLAERIEEILLELPHESPETWLEAGETGIGTEVPRPDEAGPISTMAGKATLGAGRSLIWLGQALGLKGLARLGAGWVGGAMNLAPRLSEAVLGRQAAALRSLLREFREGDLEMALRRALPLGEADHGRRESVGTEDQLPLNAFAYSLSELLGMSSRKPARVWLGADDVLNELKREYRKAAEEAERRGDSRRAALIYGKLLKDFRMAAHALSRAELHHDAAILLLTKLEDWRGAAREFEAAGEIDRALRFYQQAEDHEAAGDLLVRVGDMDDALIEYQRAAERLVTSEGGHLSAGRLLASKAKRPDLALAHYLVGWNQRPQGNAVACLIEATNQYAEAGSTRSIIGLLDEADAYLADKRVIGAEWDRYYHDLARLAGRPSLESIRGELHDRARLGLAARLRELAKTGSPPGRIVSEVFGKLGIWPTALVRDAEFAVRAVANKAGPLPRERTSKRGETRKNKLGTSLVTAACSAPGSDDLFLGFEAGDVYGYRPERNEIVLVASDPHPVTALAASSDGQSLVVLRSIGQDSGVLSSYAASPDGTYRLILGMTVDDLSGPWLTPILTVDGVELVGVWDGQAIYYLTVRTLTSWGSSSLTRPDADPPAGLLVARPGKTGLPFSLLIHDGREWCLVEPTGTTRHATGLVWRPSQAQGNSLRSVMLAWNQSDAEHLELVGLDREGALFWSALRFEEGLLDLVASNRSLRSRPCLAATLVRSRLVAAVTASQVEWLRCGADRFTVTHSTRVEIPEAIACFPSRRTGELIVVSRDGCLERIAVPC</sequence>
<dbReference type="InterPro" id="IPR011990">
    <property type="entry name" value="TPR-like_helical_dom_sf"/>
</dbReference>
<dbReference type="Pfam" id="PF19919">
    <property type="entry name" value="bpX3"/>
    <property type="match status" value="1"/>
</dbReference>
<feature type="domain" description="MoxR-vWA-beta-propeller ternary system" evidence="1">
    <location>
        <begin position="4"/>
        <end position="167"/>
    </location>
</feature>
<evidence type="ECO:0000313" key="3">
    <source>
        <dbReference type="Proteomes" id="UP000010798"/>
    </source>
</evidence>
<dbReference type="SUPFAM" id="SSF48452">
    <property type="entry name" value="TPR-like"/>
    <property type="match status" value="1"/>
</dbReference>